<sequence>MQVKHVRAHSQYEHLGYDIGLMVLAKKLSYNNAVASIKIPQEEPPAGKQCVALGWGAIIQFGPCPNEIVNVDLIVRDRSACAAYGSVFIKGMLCVSHSRDDDSDSCEGDSGGPLICDEKVYGIVSFGSGCGEPQYPGVYTSVYTFLKWINKNWCPPNPVPLPAIILGLVLLLVIVNQP</sequence>
<dbReference type="EMBL" id="CH902618">
    <property type="protein sequence ID" value="KPU77761.1"/>
    <property type="molecule type" value="Genomic_DNA"/>
</dbReference>
<proteinExistence type="predicted"/>
<keyword evidence="5 12" id="KW-0378">Hydrolase</keyword>
<reference evidence="12" key="2">
    <citation type="journal article" date="2008" name="Bioinformatics">
        <title>Assembly reconciliation.</title>
        <authorList>
            <person name="Zimin A.V."/>
            <person name="Smith D.R."/>
            <person name="Sutton G."/>
            <person name="Yorke J.A."/>
        </authorList>
    </citation>
    <scope>NUCLEOTIDE SEQUENCE</scope>
    <source>
        <strain evidence="12">TSC#14024-0371.13</strain>
    </source>
</reference>
<dbReference type="GO" id="GO:0005576">
    <property type="term" value="C:extracellular region"/>
    <property type="evidence" value="ECO:0007669"/>
    <property type="project" value="UniProtKB-SubCell"/>
</dbReference>
<comment type="catalytic activity">
    <reaction evidence="8">
        <text>Preferential cleavage: Arg-|-Xaa, Lys-|-Xaa.</text>
        <dbReference type="EC" id="3.4.21.4"/>
    </reaction>
</comment>
<dbReference type="InterPro" id="IPR009003">
    <property type="entry name" value="Peptidase_S1_PA"/>
</dbReference>
<dbReference type="FunFam" id="2.40.10.10:FF:000036">
    <property type="entry name" value="Trypsin beta"/>
    <property type="match status" value="1"/>
</dbReference>
<evidence type="ECO:0000256" key="9">
    <source>
        <dbReference type="ARBA" id="ARBA00038868"/>
    </source>
</evidence>
<evidence type="ECO:0000256" key="2">
    <source>
        <dbReference type="ARBA" id="ARBA00022525"/>
    </source>
</evidence>
<dbReference type="SUPFAM" id="SSF50494">
    <property type="entry name" value="Trypsin-like serine proteases"/>
    <property type="match status" value="1"/>
</dbReference>
<dbReference type="GO" id="GO:0004252">
    <property type="term" value="F:serine-type endopeptidase activity"/>
    <property type="evidence" value="ECO:0007669"/>
    <property type="project" value="UniProtKB-EC"/>
</dbReference>
<evidence type="ECO:0000256" key="3">
    <source>
        <dbReference type="ARBA" id="ARBA00022670"/>
    </source>
</evidence>
<dbReference type="PROSITE" id="PS50240">
    <property type="entry name" value="TRYPSIN_DOM"/>
    <property type="match status" value="1"/>
</dbReference>
<evidence type="ECO:0000256" key="8">
    <source>
        <dbReference type="ARBA" id="ARBA00036320"/>
    </source>
</evidence>
<dbReference type="InterPro" id="IPR050430">
    <property type="entry name" value="Peptidase_S1"/>
</dbReference>
<keyword evidence="2" id="KW-0964">Secreted</keyword>
<dbReference type="CDD" id="cd00190">
    <property type="entry name" value="Tryp_SPc"/>
    <property type="match status" value="1"/>
</dbReference>
<organism evidence="12 13">
    <name type="scientific">Drosophila ananassae</name>
    <name type="common">Fruit fly</name>
    <dbReference type="NCBI Taxonomy" id="7217"/>
    <lineage>
        <taxon>Eukaryota</taxon>
        <taxon>Metazoa</taxon>
        <taxon>Ecdysozoa</taxon>
        <taxon>Arthropoda</taxon>
        <taxon>Hexapoda</taxon>
        <taxon>Insecta</taxon>
        <taxon>Pterygota</taxon>
        <taxon>Neoptera</taxon>
        <taxon>Endopterygota</taxon>
        <taxon>Diptera</taxon>
        <taxon>Brachycera</taxon>
        <taxon>Muscomorpha</taxon>
        <taxon>Ephydroidea</taxon>
        <taxon>Drosophilidae</taxon>
        <taxon>Drosophila</taxon>
        <taxon>Sophophora</taxon>
    </lineage>
</organism>
<dbReference type="PROSITE" id="PS00135">
    <property type="entry name" value="TRYPSIN_SER"/>
    <property type="match status" value="1"/>
</dbReference>
<name>A0A0P8XSR3_DROAN</name>
<reference evidence="12" key="3">
    <citation type="submission" date="2015-10" db="EMBL/GenBank/DDBJ databases">
        <authorList>
            <consortium name="FlyBase"/>
        </authorList>
    </citation>
    <scope>NUCLEOTIDE SEQUENCE</scope>
    <source>
        <strain evidence="12">TSC#14024-0371.13</strain>
    </source>
</reference>
<dbReference type="Gene3D" id="2.40.10.10">
    <property type="entry name" value="Trypsin-like serine proteases"/>
    <property type="match status" value="2"/>
</dbReference>
<keyword evidence="4" id="KW-0732">Signal</keyword>
<evidence type="ECO:0000256" key="10">
    <source>
        <dbReference type="SAM" id="Phobius"/>
    </source>
</evidence>
<dbReference type="PANTHER" id="PTHR24276:SF91">
    <property type="entry name" value="AT26814P-RELATED"/>
    <property type="match status" value="1"/>
</dbReference>
<accession>A0A0P8XSR3</accession>
<dbReference type="InterPro" id="IPR001254">
    <property type="entry name" value="Trypsin_dom"/>
</dbReference>
<dbReference type="EC" id="3.4.21.4" evidence="9"/>
<protein>
    <recommendedName>
        <fullName evidence="9">trypsin</fullName>
        <ecNumber evidence="9">3.4.21.4</ecNumber>
    </recommendedName>
</protein>
<feature type="domain" description="Peptidase S1" evidence="11">
    <location>
        <begin position="1"/>
        <end position="154"/>
    </location>
</feature>
<dbReference type="Proteomes" id="UP000007801">
    <property type="component" value="Unassembled WGS sequence"/>
</dbReference>
<keyword evidence="10" id="KW-0472">Membrane</keyword>
<evidence type="ECO:0000256" key="1">
    <source>
        <dbReference type="ARBA" id="ARBA00004239"/>
    </source>
</evidence>
<keyword evidence="3" id="KW-0645">Protease</keyword>
<keyword evidence="10" id="KW-1133">Transmembrane helix</keyword>
<dbReference type="InterPro" id="IPR043504">
    <property type="entry name" value="Peptidase_S1_PA_chymotrypsin"/>
</dbReference>
<evidence type="ECO:0000256" key="4">
    <source>
        <dbReference type="ARBA" id="ARBA00022729"/>
    </source>
</evidence>
<dbReference type="GO" id="GO:0006508">
    <property type="term" value="P:proteolysis"/>
    <property type="evidence" value="ECO:0007669"/>
    <property type="project" value="UniProtKB-KW"/>
</dbReference>
<evidence type="ECO:0000313" key="13">
    <source>
        <dbReference type="Proteomes" id="UP000007801"/>
    </source>
</evidence>
<keyword evidence="13" id="KW-1185">Reference proteome</keyword>
<dbReference type="EMBL" id="CH902618">
    <property type="protein sequence ID" value="KPU77760.1"/>
    <property type="molecule type" value="Genomic_DNA"/>
</dbReference>
<dbReference type="SMART" id="SM00020">
    <property type="entry name" value="Tryp_SPc"/>
    <property type="match status" value="1"/>
</dbReference>
<keyword evidence="10" id="KW-0812">Transmembrane</keyword>
<keyword evidence="7" id="KW-1015">Disulfide bond</keyword>
<evidence type="ECO:0000256" key="6">
    <source>
        <dbReference type="ARBA" id="ARBA00022825"/>
    </source>
</evidence>
<evidence type="ECO:0000259" key="11">
    <source>
        <dbReference type="PROSITE" id="PS50240"/>
    </source>
</evidence>
<evidence type="ECO:0000313" key="12">
    <source>
        <dbReference type="EMBL" id="KPU77761.1"/>
    </source>
</evidence>
<evidence type="ECO:0000256" key="7">
    <source>
        <dbReference type="ARBA" id="ARBA00023157"/>
    </source>
</evidence>
<dbReference type="Pfam" id="PF00089">
    <property type="entry name" value="Trypsin"/>
    <property type="match status" value="1"/>
</dbReference>
<evidence type="ECO:0000256" key="5">
    <source>
        <dbReference type="ARBA" id="ARBA00022801"/>
    </source>
</evidence>
<gene>
    <name evidence="12" type="primary">Dana\GF24742</name>
    <name evidence="12" type="synonym">dana_GLEANR_9441</name>
    <name evidence="12" type="ORF">GF24742</name>
</gene>
<dbReference type="InterPro" id="IPR033116">
    <property type="entry name" value="TRYPSIN_SER"/>
</dbReference>
<keyword evidence="6" id="KW-0720">Serine protease</keyword>
<dbReference type="PANTHER" id="PTHR24276">
    <property type="entry name" value="POLYSERASE-RELATED"/>
    <property type="match status" value="1"/>
</dbReference>
<feature type="transmembrane region" description="Helical" evidence="10">
    <location>
        <begin position="159"/>
        <end position="175"/>
    </location>
</feature>
<dbReference type="OrthoDB" id="10059102at2759"/>
<dbReference type="AlphaFoldDB" id="A0A0P8XSR3"/>
<comment type="subcellular location">
    <subcellularLocation>
        <location evidence="1">Secreted</location>
        <location evidence="1">Extracellular space</location>
    </subcellularLocation>
</comment>
<reference evidence="12 13" key="1">
    <citation type="journal article" date="2007" name="Nature">
        <title>Evolution of genes and genomes on the Drosophila phylogeny.</title>
        <authorList>
            <consortium name="Drosophila 12 Genomes Consortium"/>
            <person name="Clark A.G."/>
            <person name="Eisen M.B."/>
            <person name="Smith D.R."/>
            <person name="Bergman C.M."/>
            <person name="Oliver B."/>
            <person name="Markow T.A."/>
            <person name="Kaufman T.C."/>
            <person name="Kellis M."/>
            <person name="Gelbart W."/>
            <person name="Iyer V.N."/>
            <person name="Pollard D.A."/>
            <person name="Sackton T.B."/>
            <person name="Larracuente A.M."/>
            <person name="Singh N.D."/>
            <person name="Abad J.P."/>
            <person name="Abt D.N."/>
            <person name="Adryan B."/>
            <person name="Aguade M."/>
            <person name="Akashi H."/>
            <person name="Anderson W.W."/>
            <person name="Aquadro C.F."/>
            <person name="Ardell D.H."/>
            <person name="Arguello R."/>
            <person name="Artieri C.G."/>
            <person name="Barbash D.A."/>
            <person name="Barker D."/>
            <person name="Barsanti P."/>
            <person name="Batterham P."/>
            <person name="Batzoglou S."/>
            <person name="Begun D."/>
            <person name="Bhutkar A."/>
            <person name="Blanco E."/>
            <person name="Bosak S.A."/>
            <person name="Bradley R.K."/>
            <person name="Brand A.D."/>
            <person name="Brent M.R."/>
            <person name="Brooks A.N."/>
            <person name="Brown R.H."/>
            <person name="Butlin R.K."/>
            <person name="Caggese C."/>
            <person name="Calvi B.R."/>
            <person name="Bernardo de Carvalho A."/>
            <person name="Caspi A."/>
            <person name="Castrezana S."/>
            <person name="Celniker S.E."/>
            <person name="Chang J.L."/>
            <person name="Chapple C."/>
            <person name="Chatterji S."/>
            <person name="Chinwalla A."/>
            <person name="Civetta A."/>
            <person name="Clifton S.W."/>
            <person name="Comeron J.M."/>
            <person name="Costello J.C."/>
            <person name="Coyne J.A."/>
            <person name="Daub J."/>
            <person name="David R.G."/>
            <person name="Delcher A.L."/>
            <person name="Delehaunty K."/>
            <person name="Do C.B."/>
            <person name="Ebling H."/>
            <person name="Edwards K."/>
            <person name="Eickbush T."/>
            <person name="Evans J.D."/>
            <person name="Filipski A."/>
            <person name="Findeiss S."/>
            <person name="Freyhult E."/>
            <person name="Fulton L."/>
            <person name="Fulton R."/>
            <person name="Garcia A.C."/>
            <person name="Gardiner A."/>
            <person name="Garfield D.A."/>
            <person name="Garvin B.E."/>
            <person name="Gibson G."/>
            <person name="Gilbert D."/>
            <person name="Gnerre S."/>
            <person name="Godfrey J."/>
            <person name="Good R."/>
            <person name="Gotea V."/>
            <person name="Gravely B."/>
            <person name="Greenberg A.J."/>
            <person name="Griffiths-Jones S."/>
            <person name="Gross S."/>
            <person name="Guigo R."/>
            <person name="Gustafson E.A."/>
            <person name="Haerty W."/>
            <person name="Hahn M.W."/>
            <person name="Halligan D.L."/>
            <person name="Halpern A.L."/>
            <person name="Halter G.M."/>
            <person name="Han M.V."/>
            <person name="Heger A."/>
            <person name="Hillier L."/>
            <person name="Hinrichs A.S."/>
            <person name="Holmes I."/>
            <person name="Hoskins R.A."/>
            <person name="Hubisz M.J."/>
            <person name="Hultmark D."/>
            <person name="Huntley M.A."/>
            <person name="Jaffe D.B."/>
            <person name="Jagadeeshan S."/>
            <person name="Jeck W.R."/>
            <person name="Johnson J."/>
            <person name="Jones C.D."/>
            <person name="Jordan W.C."/>
            <person name="Karpen G.H."/>
            <person name="Kataoka E."/>
            <person name="Keightley P.D."/>
            <person name="Kheradpour P."/>
            <person name="Kirkness E.F."/>
            <person name="Koerich L.B."/>
            <person name="Kristiansen K."/>
            <person name="Kudrna D."/>
            <person name="Kulathinal R.J."/>
            <person name="Kumar S."/>
            <person name="Kwok R."/>
            <person name="Lander E."/>
            <person name="Langley C.H."/>
            <person name="Lapoint R."/>
            <person name="Lazzaro B.P."/>
            <person name="Lee S.J."/>
            <person name="Levesque L."/>
            <person name="Li R."/>
            <person name="Lin C.F."/>
            <person name="Lin M.F."/>
            <person name="Lindblad-Toh K."/>
            <person name="Llopart A."/>
            <person name="Long M."/>
            <person name="Low L."/>
            <person name="Lozovsky E."/>
            <person name="Lu J."/>
            <person name="Luo M."/>
            <person name="Machado C.A."/>
            <person name="Makalowski W."/>
            <person name="Marzo M."/>
            <person name="Matsuda M."/>
            <person name="Matzkin L."/>
            <person name="McAllister B."/>
            <person name="McBride C.S."/>
            <person name="McKernan B."/>
            <person name="McKernan K."/>
            <person name="Mendez-Lago M."/>
            <person name="Minx P."/>
            <person name="Mollenhauer M.U."/>
            <person name="Montooth K."/>
            <person name="Mount S.M."/>
            <person name="Mu X."/>
            <person name="Myers E."/>
            <person name="Negre B."/>
            <person name="Newfeld S."/>
            <person name="Nielsen R."/>
            <person name="Noor M.A."/>
            <person name="O'Grady P."/>
            <person name="Pachter L."/>
            <person name="Papaceit M."/>
            <person name="Parisi M.J."/>
            <person name="Parisi M."/>
            <person name="Parts L."/>
            <person name="Pedersen J.S."/>
            <person name="Pesole G."/>
            <person name="Phillippy A.M."/>
            <person name="Ponting C.P."/>
            <person name="Pop M."/>
            <person name="Porcelli D."/>
            <person name="Powell J.R."/>
            <person name="Prohaska S."/>
            <person name="Pruitt K."/>
            <person name="Puig M."/>
            <person name="Quesneville H."/>
            <person name="Ram K.R."/>
            <person name="Rand D."/>
            <person name="Rasmussen M.D."/>
            <person name="Reed L.K."/>
            <person name="Reenan R."/>
            <person name="Reily A."/>
            <person name="Remington K.A."/>
            <person name="Rieger T.T."/>
            <person name="Ritchie M.G."/>
            <person name="Robin C."/>
            <person name="Rogers Y.H."/>
            <person name="Rohde C."/>
            <person name="Rozas J."/>
            <person name="Rubenfield M.J."/>
            <person name="Ruiz A."/>
            <person name="Russo S."/>
            <person name="Salzberg S.L."/>
            <person name="Sanchez-Gracia A."/>
            <person name="Saranga D.J."/>
            <person name="Sato H."/>
            <person name="Schaeffer S.W."/>
            <person name="Schatz M.C."/>
            <person name="Schlenke T."/>
            <person name="Schwartz R."/>
            <person name="Segarra C."/>
            <person name="Singh R.S."/>
            <person name="Sirot L."/>
            <person name="Sirota M."/>
            <person name="Sisneros N.B."/>
            <person name="Smith C.D."/>
            <person name="Smith T.F."/>
            <person name="Spieth J."/>
            <person name="Stage D.E."/>
            <person name="Stark A."/>
            <person name="Stephan W."/>
            <person name="Strausberg R.L."/>
            <person name="Strempel S."/>
            <person name="Sturgill D."/>
            <person name="Sutton G."/>
            <person name="Sutton G.G."/>
            <person name="Tao W."/>
            <person name="Teichmann S."/>
            <person name="Tobari Y.N."/>
            <person name="Tomimura Y."/>
            <person name="Tsolas J.M."/>
            <person name="Valente V.L."/>
            <person name="Venter E."/>
            <person name="Venter J.C."/>
            <person name="Vicario S."/>
            <person name="Vieira F.G."/>
            <person name="Vilella A.J."/>
            <person name="Villasante A."/>
            <person name="Walenz B."/>
            <person name="Wang J."/>
            <person name="Wasserman M."/>
            <person name="Watts T."/>
            <person name="Wilson D."/>
            <person name="Wilson R.K."/>
            <person name="Wing R.A."/>
            <person name="Wolfner M.F."/>
            <person name="Wong A."/>
            <person name="Wong G.K."/>
            <person name="Wu C.I."/>
            <person name="Wu G."/>
            <person name="Yamamoto D."/>
            <person name="Yang H.P."/>
            <person name="Yang S.P."/>
            <person name="Yorke J.A."/>
            <person name="Yoshida K."/>
            <person name="Zdobnov E."/>
            <person name="Zhang P."/>
            <person name="Zhang Y."/>
            <person name="Zimin A.V."/>
            <person name="Baldwin J."/>
            <person name="Abdouelleil A."/>
            <person name="Abdulkadir J."/>
            <person name="Abebe A."/>
            <person name="Abera B."/>
            <person name="Abreu J."/>
            <person name="Acer S.C."/>
            <person name="Aftuck L."/>
            <person name="Alexander A."/>
            <person name="An P."/>
            <person name="Anderson E."/>
            <person name="Anderson S."/>
            <person name="Arachi H."/>
            <person name="Azer M."/>
            <person name="Bachantsang P."/>
            <person name="Barry A."/>
            <person name="Bayul T."/>
            <person name="Berlin A."/>
            <person name="Bessette D."/>
            <person name="Bloom T."/>
            <person name="Blye J."/>
            <person name="Boguslavskiy L."/>
            <person name="Bonnet C."/>
            <person name="Boukhgalter B."/>
            <person name="Bourzgui I."/>
            <person name="Brown A."/>
            <person name="Cahill P."/>
            <person name="Channer S."/>
            <person name="Cheshatsang Y."/>
            <person name="Chuda L."/>
            <person name="Citroen M."/>
            <person name="Collymore A."/>
            <person name="Cooke P."/>
            <person name="Costello M."/>
            <person name="D'Aco K."/>
            <person name="Daza R."/>
            <person name="De Haan G."/>
            <person name="DeGray S."/>
            <person name="DeMaso C."/>
            <person name="Dhargay N."/>
            <person name="Dooley K."/>
            <person name="Dooley E."/>
            <person name="Doricent M."/>
            <person name="Dorje P."/>
            <person name="Dorjee K."/>
            <person name="Dupes A."/>
            <person name="Elong R."/>
            <person name="Falk J."/>
            <person name="Farina A."/>
            <person name="Faro S."/>
            <person name="Ferguson D."/>
            <person name="Fisher S."/>
            <person name="Foley C.D."/>
            <person name="Franke A."/>
            <person name="Friedrich D."/>
            <person name="Gadbois L."/>
            <person name="Gearin G."/>
            <person name="Gearin C.R."/>
            <person name="Giannoukos G."/>
            <person name="Goode T."/>
            <person name="Graham J."/>
            <person name="Grandbois E."/>
            <person name="Grewal S."/>
            <person name="Gyaltsen K."/>
            <person name="Hafez N."/>
            <person name="Hagos B."/>
            <person name="Hall J."/>
            <person name="Henson C."/>
            <person name="Hollinger A."/>
            <person name="Honan T."/>
            <person name="Huard M.D."/>
            <person name="Hughes L."/>
            <person name="Hurhula B."/>
            <person name="Husby M.E."/>
            <person name="Kamat A."/>
            <person name="Kanga B."/>
            <person name="Kashin S."/>
            <person name="Khazanovich D."/>
            <person name="Kisner P."/>
            <person name="Lance K."/>
            <person name="Lara M."/>
            <person name="Lee W."/>
            <person name="Lennon N."/>
            <person name="Letendre F."/>
            <person name="LeVine R."/>
            <person name="Lipovsky A."/>
            <person name="Liu X."/>
            <person name="Liu J."/>
            <person name="Liu S."/>
            <person name="Lokyitsang T."/>
            <person name="Lokyitsang Y."/>
            <person name="Lubonja R."/>
            <person name="Lui A."/>
            <person name="MacDonald P."/>
            <person name="Magnisalis V."/>
            <person name="Maru K."/>
            <person name="Matthews C."/>
            <person name="McCusker W."/>
            <person name="McDonough S."/>
            <person name="Mehta T."/>
            <person name="Meldrim J."/>
            <person name="Meneus L."/>
            <person name="Mihai O."/>
            <person name="Mihalev A."/>
            <person name="Mihova T."/>
            <person name="Mittelman R."/>
            <person name="Mlenga V."/>
            <person name="Montmayeur A."/>
            <person name="Mulrain L."/>
            <person name="Navidi A."/>
            <person name="Naylor J."/>
            <person name="Negash T."/>
            <person name="Nguyen T."/>
            <person name="Nguyen N."/>
            <person name="Nicol R."/>
            <person name="Norbu C."/>
            <person name="Norbu N."/>
            <person name="Novod N."/>
            <person name="O'Neill B."/>
            <person name="Osman S."/>
            <person name="Markiewicz E."/>
            <person name="Oyono O.L."/>
            <person name="Patti C."/>
            <person name="Phunkhang P."/>
            <person name="Pierre F."/>
            <person name="Priest M."/>
            <person name="Raghuraman S."/>
            <person name="Rege F."/>
            <person name="Reyes R."/>
            <person name="Rise C."/>
            <person name="Rogov P."/>
            <person name="Ross K."/>
            <person name="Ryan E."/>
            <person name="Settipalli S."/>
            <person name="Shea T."/>
            <person name="Sherpa N."/>
            <person name="Shi L."/>
            <person name="Shih D."/>
            <person name="Sparrow T."/>
            <person name="Spaulding J."/>
            <person name="Stalker J."/>
            <person name="Stange-Thomann N."/>
            <person name="Stavropoulos S."/>
            <person name="Stone C."/>
            <person name="Strader C."/>
            <person name="Tesfaye S."/>
            <person name="Thomson T."/>
            <person name="Thoulutsang Y."/>
            <person name="Thoulutsang D."/>
            <person name="Topham K."/>
            <person name="Topping I."/>
            <person name="Tsamla T."/>
            <person name="Vassiliev H."/>
            <person name="Vo A."/>
            <person name="Wangchuk T."/>
            <person name="Wangdi T."/>
            <person name="Weiand M."/>
            <person name="Wilkinson J."/>
            <person name="Wilson A."/>
            <person name="Yadav S."/>
            <person name="Young G."/>
            <person name="Yu Q."/>
            <person name="Zembek L."/>
            <person name="Zhong D."/>
            <person name="Zimmer A."/>
            <person name="Zwirko Z."/>
            <person name="Jaffe D.B."/>
            <person name="Alvarez P."/>
            <person name="Brockman W."/>
            <person name="Butler J."/>
            <person name="Chin C."/>
            <person name="Gnerre S."/>
            <person name="Grabherr M."/>
            <person name="Kleber M."/>
            <person name="Mauceli E."/>
            <person name="MacCallum I."/>
        </authorList>
    </citation>
    <scope>NUCLEOTIDE SEQUENCE [LARGE SCALE GENOMIC DNA]</scope>
    <source>
        <strain evidence="12">TSC#14024-0371.13</strain>
        <strain evidence="13">Tucson 14024-0371.13</strain>
    </source>
</reference>